<dbReference type="GO" id="GO:0000981">
    <property type="term" value="F:DNA-binding transcription factor activity, RNA polymerase II-specific"/>
    <property type="evidence" value="ECO:0007669"/>
    <property type="project" value="TreeGrafter"/>
</dbReference>
<evidence type="ECO:0000256" key="1">
    <source>
        <dbReference type="ARBA" id="ARBA00004123"/>
    </source>
</evidence>
<comment type="caution">
    <text evidence="8">The sequence shown here is derived from an EMBL/GenBank/DDBJ whole genome shotgun (WGS) entry which is preliminary data.</text>
</comment>
<keyword evidence="3" id="KW-0539">Nucleus</keyword>
<feature type="domain" description="HTH myb-type" evidence="7">
    <location>
        <begin position="137"/>
        <end position="183"/>
    </location>
</feature>
<feature type="domain" description="Myb-like" evidence="5">
    <location>
        <begin position="60"/>
        <end position="107"/>
    </location>
</feature>
<dbReference type="AlphaFoldDB" id="A0A9W8IRH6"/>
<dbReference type="SMART" id="SM00717">
    <property type="entry name" value="SANT"/>
    <property type="match status" value="6"/>
</dbReference>
<evidence type="ECO:0000259" key="6">
    <source>
        <dbReference type="PROSITE" id="PS51293"/>
    </source>
</evidence>
<feature type="domain" description="HTH myb-type" evidence="7">
    <location>
        <begin position="258"/>
        <end position="304"/>
    </location>
</feature>
<dbReference type="PROSITE" id="PS51294">
    <property type="entry name" value="HTH_MYB"/>
    <property type="match status" value="2"/>
</dbReference>
<feature type="domain" description="Myb-like" evidence="5">
    <location>
        <begin position="429"/>
        <end position="475"/>
    </location>
</feature>
<keyword evidence="9" id="KW-1185">Reference proteome</keyword>
<reference evidence="8" key="1">
    <citation type="submission" date="2022-07" db="EMBL/GenBank/DDBJ databases">
        <title>Phylogenomic reconstructions and comparative analyses of Kickxellomycotina fungi.</title>
        <authorList>
            <person name="Reynolds N.K."/>
            <person name="Stajich J.E."/>
            <person name="Barry K."/>
            <person name="Grigoriev I.V."/>
            <person name="Crous P."/>
            <person name="Smith M.E."/>
        </authorList>
    </citation>
    <scope>NUCLEOTIDE SEQUENCE</scope>
    <source>
        <strain evidence="8">RSA 476</strain>
    </source>
</reference>
<gene>
    <name evidence="8" type="ORF">GGH94_002019</name>
</gene>
<feature type="domain" description="SANT" evidence="6">
    <location>
        <begin position="261"/>
        <end position="305"/>
    </location>
</feature>
<protein>
    <submittedName>
        <fullName evidence="8">Uncharacterized protein</fullName>
    </submittedName>
</protein>
<evidence type="ECO:0000259" key="7">
    <source>
        <dbReference type="PROSITE" id="PS51294"/>
    </source>
</evidence>
<comment type="subcellular location">
    <subcellularLocation>
        <location evidence="1">Nucleus</location>
    </subcellularLocation>
</comment>
<organism evidence="8 9">
    <name type="scientific">Coemansia aciculifera</name>
    <dbReference type="NCBI Taxonomy" id="417176"/>
    <lineage>
        <taxon>Eukaryota</taxon>
        <taxon>Fungi</taxon>
        <taxon>Fungi incertae sedis</taxon>
        <taxon>Zoopagomycota</taxon>
        <taxon>Kickxellomycotina</taxon>
        <taxon>Kickxellomycetes</taxon>
        <taxon>Kickxellales</taxon>
        <taxon>Kickxellaceae</taxon>
        <taxon>Coemansia</taxon>
    </lineage>
</organism>
<evidence type="ECO:0000313" key="9">
    <source>
        <dbReference type="Proteomes" id="UP001140074"/>
    </source>
</evidence>
<sequence length="543" mass="62882">MFSMLAHRLDTCNVLTPLCRRMSSLAMDQGKSSRSYKLRTIEIHDRNGSYPVQVKETNMWTIDRVQELIKLVSENRSEFNLVDWQKVADRFPDRTPKACKTKYNLLMRDASAATSGTGKSMRKGGVYDLFSSESVGWSAEDDEMLLALFEVWGTKWDRISESIGKYTGTQCQGRYYWLRKKKMAKQGRAKSNGSGERKPEVPQLVSTQKHARWSEAEDRKLRDLLIEHGRFDRSEAGKRLPGFSLAHIYYELDKALSGPDHASGTWTSAEHRALLELTKKHGRDWRSISLDMPTSRSATQCRLHYAYCCSGPVTKHRKWTTDEEERLRLLVDLSQQGKLKPSVAKHPAKDPHSQLSGIEEFSSADLSRFSTALRQDAQIPDTSPNVLVDRKNSVEWPLVSLYMMTHTVTQCRTKWAYMCRTKQALDCYRGPWTREEDARLYNLCQQAPNRWLWIMQRLVRPRGFAATKARYTSYIIRYVAMLRKCRGADWDPMADHFEEVHMRCEVRAWSRRQLEGYRPHDPYNCPHDMDLTGINNLTTTDVL</sequence>
<evidence type="ECO:0000313" key="8">
    <source>
        <dbReference type="EMBL" id="KAJ2865733.1"/>
    </source>
</evidence>
<evidence type="ECO:0000259" key="5">
    <source>
        <dbReference type="PROSITE" id="PS50090"/>
    </source>
</evidence>
<dbReference type="PROSITE" id="PS51293">
    <property type="entry name" value="SANT"/>
    <property type="match status" value="1"/>
</dbReference>
<dbReference type="Pfam" id="PF00249">
    <property type="entry name" value="Myb_DNA-binding"/>
    <property type="match status" value="2"/>
</dbReference>
<name>A0A9W8IRH6_9FUNG</name>
<keyword evidence="2" id="KW-0238">DNA-binding</keyword>
<dbReference type="PANTHER" id="PTHR46380">
    <property type="entry name" value="CYCLIN-D-BINDING MYB-LIKE TRANSCRIPTION FACTOR 1"/>
    <property type="match status" value="1"/>
</dbReference>
<dbReference type="InterPro" id="IPR051651">
    <property type="entry name" value="DMTF1_DNA-bind_reg"/>
</dbReference>
<evidence type="ECO:0000256" key="3">
    <source>
        <dbReference type="ARBA" id="ARBA00023242"/>
    </source>
</evidence>
<dbReference type="CDD" id="cd00167">
    <property type="entry name" value="SANT"/>
    <property type="match status" value="3"/>
</dbReference>
<dbReference type="GO" id="GO:0005634">
    <property type="term" value="C:nucleus"/>
    <property type="evidence" value="ECO:0007669"/>
    <property type="project" value="UniProtKB-SubCell"/>
</dbReference>
<dbReference type="InterPro" id="IPR001005">
    <property type="entry name" value="SANT/Myb"/>
</dbReference>
<dbReference type="GO" id="GO:0000978">
    <property type="term" value="F:RNA polymerase II cis-regulatory region sequence-specific DNA binding"/>
    <property type="evidence" value="ECO:0007669"/>
    <property type="project" value="TreeGrafter"/>
</dbReference>
<feature type="region of interest" description="Disordered" evidence="4">
    <location>
        <begin position="186"/>
        <end position="209"/>
    </location>
</feature>
<accession>A0A9W8IRH6</accession>
<dbReference type="Gene3D" id="1.10.10.60">
    <property type="entry name" value="Homeodomain-like"/>
    <property type="match status" value="4"/>
</dbReference>
<dbReference type="Proteomes" id="UP001140074">
    <property type="component" value="Unassembled WGS sequence"/>
</dbReference>
<proteinExistence type="predicted"/>
<dbReference type="SUPFAM" id="SSF46689">
    <property type="entry name" value="Homeodomain-like"/>
    <property type="match status" value="3"/>
</dbReference>
<dbReference type="PANTHER" id="PTHR46380:SF2">
    <property type="entry name" value="CYCLIN-D-BINDING MYB-LIKE TRANSCRIPTION FACTOR 1"/>
    <property type="match status" value="1"/>
</dbReference>
<dbReference type="InterPro" id="IPR017884">
    <property type="entry name" value="SANT_dom"/>
</dbReference>
<dbReference type="InterPro" id="IPR009057">
    <property type="entry name" value="Homeodomain-like_sf"/>
</dbReference>
<dbReference type="PROSITE" id="PS50090">
    <property type="entry name" value="MYB_LIKE"/>
    <property type="match status" value="4"/>
</dbReference>
<feature type="domain" description="Myb-like" evidence="5">
    <location>
        <begin position="258"/>
        <end position="305"/>
    </location>
</feature>
<dbReference type="InterPro" id="IPR017930">
    <property type="entry name" value="Myb_dom"/>
</dbReference>
<evidence type="ECO:0000256" key="4">
    <source>
        <dbReference type="SAM" id="MobiDB-lite"/>
    </source>
</evidence>
<dbReference type="EMBL" id="JANBUY010000053">
    <property type="protein sequence ID" value="KAJ2865733.1"/>
    <property type="molecule type" value="Genomic_DNA"/>
</dbReference>
<evidence type="ECO:0000256" key="2">
    <source>
        <dbReference type="ARBA" id="ARBA00023125"/>
    </source>
</evidence>
<feature type="domain" description="Myb-like" evidence="5">
    <location>
        <begin position="137"/>
        <end position="175"/>
    </location>
</feature>